<dbReference type="InterPro" id="IPR000073">
    <property type="entry name" value="AB_hydrolase_1"/>
</dbReference>
<dbReference type="InterPro" id="IPR029058">
    <property type="entry name" value="AB_hydrolase_fold"/>
</dbReference>
<evidence type="ECO:0000313" key="2">
    <source>
        <dbReference type="EMBL" id="GAA0620611.1"/>
    </source>
</evidence>
<comment type="caution">
    <text evidence="2">The sequence shown here is derived from an EMBL/GenBank/DDBJ whole genome shotgun (WGS) entry which is preliminary data.</text>
</comment>
<dbReference type="Pfam" id="PF12697">
    <property type="entry name" value="Abhydrolase_6"/>
    <property type="match status" value="1"/>
</dbReference>
<dbReference type="GO" id="GO:0016787">
    <property type="term" value="F:hydrolase activity"/>
    <property type="evidence" value="ECO:0007669"/>
    <property type="project" value="UniProtKB-KW"/>
</dbReference>
<dbReference type="PANTHER" id="PTHR43798">
    <property type="entry name" value="MONOACYLGLYCEROL LIPASE"/>
    <property type="match status" value="1"/>
</dbReference>
<keyword evidence="3" id="KW-1185">Reference proteome</keyword>
<dbReference type="SUPFAM" id="SSF53474">
    <property type="entry name" value="alpha/beta-Hydrolases"/>
    <property type="match status" value="1"/>
</dbReference>
<protein>
    <submittedName>
        <fullName evidence="2">Alpha/beta fold hydrolase</fullName>
    </submittedName>
</protein>
<dbReference type="PRINTS" id="PR00111">
    <property type="entry name" value="ABHYDROLASE"/>
</dbReference>
<evidence type="ECO:0000313" key="3">
    <source>
        <dbReference type="Proteomes" id="UP001500957"/>
    </source>
</evidence>
<gene>
    <name evidence="2" type="ORF">GCM10009547_24000</name>
</gene>
<dbReference type="InterPro" id="IPR050266">
    <property type="entry name" value="AB_hydrolase_sf"/>
</dbReference>
<dbReference type="EMBL" id="BAAAHE010000018">
    <property type="protein sequence ID" value="GAA0620611.1"/>
    <property type="molecule type" value="Genomic_DNA"/>
</dbReference>
<reference evidence="2 3" key="1">
    <citation type="journal article" date="2019" name="Int. J. Syst. Evol. Microbiol.">
        <title>The Global Catalogue of Microorganisms (GCM) 10K type strain sequencing project: providing services to taxonomists for standard genome sequencing and annotation.</title>
        <authorList>
            <consortium name="The Broad Institute Genomics Platform"/>
            <consortium name="The Broad Institute Genome Sequencing Center for Infectious Disease"/>
            <person name="Wu L."/>
            <person name="Ma J."/>
        </authorList>
    </citation>
    <scope>NUCLEOTIDE SEQUENCE [LARGE SCALE GENOMIC DNA]</scope>
    <source>
        <strain evidence="2 3">JCM 10671</strain>
    </source>
</reference>
<feature type="domain" description="AB hydrolase-1" evidence="1">
    <location>
        <begin position="19"/>
        <end position="249"/>
    </location>
</feature>
<dbReference type="Proteomes" id="UP001500957">
    <property type="component" value="Unassembled WGS sequence"/>
</dbReference>
<accession>A0ABN1GV73</accession>
<organism evidence="2 3">
    <name type="scientific">Sporichthya brevicatena</name>
    <dbReference type="NCBI Taxonomy" id="171442"/>
    <lineage>
        <taxon>Bacteria</taxon>
        <taxon>Bacillati</taxon>
        <taxon>Actinomycetota</taxon>
        <taxon>Actinomycetes</taxon>
        <taxon>Sporichthyales</taxon>
        <taxon>Sporichthyaceae</taxon>
        <taxon>Sporichthya</taxon>
    </lineage>
</organism>
<evidence type="ECO:0000259" key="1">
    <source>
        <dbReference type="Pfam" id="PF12697"/>
    </source>
</evidence>
<dbReference type="RefSeq" id="WP_344604977.1">
    <property type="nucleotide sequence ID" value="NZ_BAAAHE010000018.1"/>
</dbReference>
<dbReference type="Gene3D" id="3.40.50.1820">
    <property type="entry name" value="alpha/beta hydrolase"/>
    <property type="match status" value="1"/>
</dbReference>
<name>A0ABN1GV73_9ACTN</name>
<dbReference type="PANTHER" id="PTHR43798:SF33">
    <property type="entry name" value="HYDROLASE, PUTATIVE (AFU_ORTHOLOGUE AFUA_2G14860)-RELATED"/>
    <property type="match status" value="1"/>
</dbReference>
<proteinExistence type="predicted"/>
<sequence length="259" mass="26207">MTTPSALHVDRGGSGAPTLLLLHGMGGSGALWNPLAEHLAKVWPGSWVAPDLPGHGRSGPDPEGEYTYDSLAAAAAGVLSPGSRVAVLGHSLGGAIGLALAAGDYGVTVSGVVGVGIKVRWTEQELAGVQALAARGAQVCATREEAAERAVKAAGVAGLFPLDAPEVDSLVHPVRDAWRLGFDLRVLTVGAPDMTGWLATTAERGVPVTLAAGEGDPMSPREHLAELVAEPVILPGLGHSAHVADPAALLPLVERLTGS</sequence>
<keyword evidence="2" id="KW-0378">Hydrolase</keyword>